<feature type="domain" description="RdRp catalytic" evidence="10">
    <location>
        <begin position="2629"/>
        <end position="2770"/>
    </location>
</feature>
<dbReference type="CDD" id="cd23169">
    <property type="entry name" value="ps-ssRNAv-Picornavirales"/>
    <property type="match status" value="1"/>
</dbReference>
<evidence type="ECO:0000256" key="6">
    <source>
        <dbReference type="ARBA" id="ARBA00022807"/>
    </source>
</evidence>
<dbReference type="InterPro" id="IPR029053">
    <property type="entry name" value="Viral_coat"/>
</dbReference>
<evidence type="ECO:0000259" key="10">
    <source>
        <dbReference type="PROSITE" id="PS50507"/>
    </source>
</evidence>
<dbReference type="GO" id="GO:0019028">
    <property type="term" value="C:viral capsid"/>
    <property type="evidence" value="ECO:0007669"/>
    <property type="project" value="UniProtKB-KW"/>
</dbReference>
<accession>A0AB38ZKJ7</accession>
<dbReference type="Pfam" id="PF08762">
    <property type="entry name" value="CRPV_capsid"/>
    <property type="match status" value="1"/>
</dbReference>
<keyword evidence="4" id="KW-0808">Transferase</keyword>
<dbReference type="InterPro" id="IPR000605">
    <property type="entry name" value="Helicase_SF3_ssDNA/RNA_vir"/>
</dbReference>
<dbReference type="Gene3D" id="2.60.120.20">
    <property type="match status" value="3"/>
</dbReference>
<evidence type="ECO:0000313" key="12">
    <source>
        <dbReference type="EMBL" id="WZI33532.1"/>
    </source>
</evidence>
<dbReference type="EMBL" id="PP272768">
    <property type="protein sequence ID" value="WZI33532.1"/>
    <property type="molecule type" value="Viral_cRNA"/>
</dbReference>
<dbReference type="SUPFAM" id="SSF88633">
    <property type="entry name" value="Positive stranded ssRNA viruses"/>
    <property type="match status" value="3"/>
</dbReference>
<evidence type="ECO:0000256" key="7">
    <source>
        <dbReference type="ARBA" id="ARBA00022840"/>
    </source>
</evidence>
<dbReference type="Pfam" id="PF00910">
    <property type="entry name" value="RNA_helicase"/>
    <property type="match status" value="1"/>
</dbReference>
<dbReference type="PROSITE" id="PS50507">
    <property type="entry name" value="RDRP_SSRNA_POS"/>
    <property type="match status" value="1"/>
</dbReference>
<evidence type="ECO:0000256" key="8">
    <source>
        <dbReference type="ARBA" id="ARBA00022844"/>
    </source>
</evidence>
<keyword evidence="7" id="KW-0067">ATP-binding</keyword>
<sequence length="2909" mass="330390">MGVEPVQEYSQREARRDYTKAFKSFRAQREQARKLVDSIAARYPKIVYHQREKADLVQLGKVREALTLLNRERRSLKRNPAKEVVSFPLGCYNIFGEDSVCPRRVKTTLSCCFFKPYNVAKQVKQRTPWRYVQPETYLQNERYRVRSISQSVLSGEELQFLKLKLSLKIALFRNSSLLDSLISRLMSCPVPQMDVEGVVESTGSIKEVMSNVAMESEAIDEKGVPHAVQKGFSRLAVSVESQTFETLTNRWLHIGNYKWDTTQGFDSEVFRIEFPLEILLKHQDSQMAQILLTHRFFRCDLEIKVILNSSPFQVGMLVVDWIYGNPLDSIYHRNVITAMHRNHAKLSAGSSNNVIIEVPYQHFNAYLSNSTNECLIGSLSCRVLNTLRATSRVASQANLAVYVALKNIDAHGLISRTFGVGDIVHDGIQGQMMSTGELLNVGSNLLRTAGNIFNQDKPPLPLQPVALVPQSVQSFAHTDGIAEPINVLRSDPRGQRPGLFDGSQMTLSTLSNCWGFCGRFEWGFGNVVGETLFQTDVQPLWPQDKYRYMRRELAPGVFAIPYPPVAVLASLASKCRGDIEFRFEIVANGFYTGSLQISSVPLCSTDDVELSQAVLSCSQITDIRTTSEIVFCVPWNWYNAWMRTPSLQNPEGQSFAKLFVKVLNPLIAIDSVPTKISVNVYVRGGSNFEVCQFRTPTLSLMLDVIVPPKGQYLEPYNFETKWYMTSCKDTKSSSGASLCVPYIQNVTNGWVGYLNVVEFKIYELSTVLNNGFEFRIMMNAKGRSGFVKYGVWHSGLATSNAHGLVCFTTIATTRGYVKHVKTYGYGADKLDLFLSAYPDAQYVSDGPWSEIRKDATQPWYPADNVSGQFPIWTSYVDSIETNVIGQMDTGGVVTQLEKQAPSSVYGTSVYGEKMPDMKGMARRWQHYGSFVGNTCISKYPRDCRFLFKFPVRPQRPLNPQSSVSYDNRIRDGLMPLMSELFAFWDGGMRYRFVLTHNIPEATIYVQHRFDDESIGNAILVPSGPLTSADLLDTHYPTFVQALSVNPILTVEVPYMRSQERLLTQSKARPKNNGYMYVWIHSPVVEEAHVEVYYSAADDFQWSVFQGVPQLLDITQIAPEPQGDTDSFTSEIYCDDRPMLSPYFGDRVIEDEPKLCTRAQGLFDWLGVGDSTKQVKDTLGGVQETAKKVSDGVDVITTHFENVSLKMSSLLNKISGVPTELSQAQKDRVQRGGLGNLMDDFKHASFDYLTHLIYCAINPNGKTVAWAIVNIYRNVWGFTTNGLSEMVQPLVNLWERCVMRASKQPQPVGQMEDADITSLCSVVYCSLCSLVKLAVRPPISWSNISVGLFDFSTSCRSGSIVAKFFSDNLELVRRIWRKILSFFSFKTDNFNLISGVKDKRLQEWCIHSTAILNPAIREKIYLNPLWAEKAFELSVVGRAIVLTLSSDKTVPSNLMRIINDNLIQLRKLEFELVNRKVFSGERYEPFCLWIAGGAGTGKTRLMQTVAGVLADVVSSNMPSTYHTITINQQYFDGFVGQPSILIDDFLAVCPSMDSTAALFLQMKSSALFNPPYSDVKDKAKTVNFYNLLITSNFYAVDNLPGIHDSSAYNRRRDLLLSCTSLPYRLGQTEWSLEDYEKLLHVDVWYHPNPLEFLNKSKIERVEGVDYSSTIMKFIREKAVFYHQREAESYRKRALEKQRRLDLINSASSLSAFLGDAEKVYKSLNQPFDLFKKWMQPFEVTSETKDSIVSETKSGLSSDTPLISLEPIYGSLPNNNNAGSLSVNDSDLILASRNIVVQADVINPSTPSVSEDIIGQGESEIYFPYWPKEFLNVDDCIPERAIVYRGEITRLIDITPLQVIEPLKRVNWPPIRCTYRCLHSMIRNHNDYIYDSDLRAFVHMSGVGDYLDRIPHSYPVGTCIMLDLDRNIIPDLNCIMLDTRQRERFIGDSLNNFINNSPEFASRWRVGDLEGFDVMEEEYPHYYISEAVKTAQFSIASVQLNLENASLKRRIQKLQEKVSSGGIEIDEQILPVESKWKTIPRLVWKGFLKMASWVSKVLKVLERFVHFLTGLALVGVFTAGAYAAYNSVPIGNLHPSGDFKTVKNRSSNRVNALNLLKPQVNIECDSVENVDNDTLTKLCAEVFIDPSVDGRLRKIISNTFTLVGIKPLDNGKSTLFRARCLGLRNYDFICMKHYIDHFKECGVESVAIVYRGALGVQRFKFSELVFNWTEEGYGIGTFPVLARTFKSITKMIPRQSFDGNYPQQMIMVEVFVDDVKYHNLECVKLTQDVYVPQNRQQRSWTITRGFNYLWGGAGKCGSFLFAPQMACPLVGIHTAGVADRLGYSEMLLRETFEDENVVEVEFVEPQMSLFEGGLDMPGDALVVGHLNKNKSINLPSKTKIMPSEISGVFPVRTQPAPLSKNDERIDFDPLIEGLKKRCDKPLEFPKELVDEAVEDFRKVILTIKPLRNPGRLAVSEAVEGFELKGYDSMEMSTSEGYPWVLDRPKGKSDKSWMFKMDVYPDGRKKLEGIIPDLREVLDLKHKMRLRNLVPATYFTACLKDARILTEKVDKPGKTRLFEMSPVDLTIVQRQYYLDFYASYQFARLEAENTIGINPDGPEWTMLARSLLEFSPYILTADYSGYGPRLHQSIQFRAYDIENDWYKYNQRLNGVDEVEIIQDSQIRNVLKYEMLHPLTVVKNVVVRFNTGMASGNAGTVVKNSECNSIYIRIIFLYLANKFCPQYSSLFYFRLFVRMYSNGDDLIMAVKEEILEWFNNRTIIEAFKDFGIVMTDALKSDGLVREWCTLDQATYLKRGFLSHPIRKGHYLAPLEEISIMDTANWIWRSVDNRAASLVNSEMAVRLAYTRGSDFYNLVASRIGVEWLLRRVIFRYPSWHCMDLSVWEDINCPPFTFN</sequence>
<evidence type="ECO:0000256" key="5">
    <source>
        <dbReference type="ARBA" id="ARBA00022695"/>
    </source>
</evidence>
<evidence type="ECO:0000256" key="3">
    <source>
        <dbReference type="ARBA" id="ARBA00022670"/>
    </source>
</evidence>
<evidence type="ECO:0000259" key="11">
    <source>
        <dbReference type="PROSITE" id="PS51218"/>
    </source>
</evidence>
<evidence type="ECO:0008006" key="13">
    <source>
        <dbReference type="Google" id="ProtNLM"/>
    </source>
</evidence>
<dbReference type="InterPro" id="IPR001205">
    <property type="entry name" value="RNA-dir_pol_C"/>
</dbReference>
<keyword evidence="6" id="KW-0378">Hydrolase</keyword>
<dbReference type="GO" id="GO:0005524">
    <property type="term" value="F:ATP binding"/>
    <property type="evidence" value="ECO:0007669"/>
    <property type="project" value="UniProtKB-KW"/>
</dbReference>
<dbReference type="InterPro" id="IPR033703">
    <property type="entry name" value="Rhv-like"/>
</dbReference>
<protein>
    <recommendedName>
        <fullName evidence="13">Genome polyprotein</fullName>
    </recommendedName>
</protein>
<proteinExistence type="predicted"/>
<comment type="subcellular location">
    <subcellularLocation>
        <location evidence="1">Virion</location>
    </subcellularLocation>
</comment>
<dbReference type="InterPro" id="IPR043128">
    <property type="entry name" value="Rev_trsase/Diguanyl_cyclase"/>
</dbReference>
<dbReference type="GO" id="GO:0003724">
    <property type="term" value="F:RNA helicase activity"/>
    <property type="evidence" value="ECO:0007669"/>
    <property type="project" value="InterPro"/>
</dbReference>
<keyword evidence="3" id="KW-0645">Protease</keyword>
<name>A0AB38ZKJ7_9VIRU</name>
<dbReference type="InterPro" id="IPR007094">
    <property type="entry name" value="RNA-dir_pol_PSvirus"/>
</dbReference>
<keyword evidence="6" id="KW-0788">Thiol protease</keyword>
<dbReference type="CDD" id="cd00205">
    <property type="entry name" value="rhv_like"/>
    <property type="match status" value="2"/>
</dbReference>
<dbReference type="InterPro" id="IPR027417">
    <property type="entry name" value="P-loop_NTPase"/>
</dbReference>
<dbReference type="GO" id="GO:0006508">
    <property type="term" value="P:proteolysis"/>
    <property type="evidence" value="ECO:0007669"/>
    <property type="project" value="UniProtKB-KW"/>
</dbReference>
<dbReference type="InterPro" id="IPR043502">
    <property type="entry name" value="DNA/RNA_pol_sf"/>
</dbReference>
<reference evidence="12" key="2">
    <citation type="submission" date="2024-01" db="EMBL/GenBank/DDBJ databases">
        <authorList>
            <person name="Zhang X.-A."/>
            <person name="Zhang J.-T."/>
            <person name="Hu Z.-Y."/>
            <person name="Liu W."/>
        </authorList>
    </citation>
    <scope>NUCLEOTIDE SEQUENCE</scope>
    <source>
        <strain evidence="12">Ribo_11</strain>
    </source>
</reference>
<dbReference type="GO" id="GO:0008234">
    <property type="term" value="F:cysteine-type peptidase activity"/>
    <property type="evidence" value="ECO:0007669"/>
    <property type="project" value="UniProtKB-KW"/>
</dbReference>
<dbReference type="GO" id="GO:0039694">
    <property type="term" value="P:viral RNA genome replication"/>
    <property type="evidence" value="ECO:0007669"/>
    <property type="project" value="InterPro"/>
</dbReference>
<dbReference type="GO" id="GO:0005198">
    <property type="term" value="F:structural molecule activity"/>
    <property type="evidence" value="ECO:0007669"/>
    <property type="project" value="InterPro"/>
</dbReference>
<feature type="domain" description="SF3 helicase" evidence="11">
    <location>
        <begin position="1463"/>
        <end position="1633"/>
    </location>
</feature>
<dbReference type="Pfam" id="PF00073">
    <property type="entry name" value="Rhv"/>
    <property type="match status" value="1"/>
</dbReference>
<dbReference type="SUPFAM" id="SSF56672">
    <property type="entry name" value="DNA/RNA polymerases"/>
    <property type="match status" value="1"/>
</dbReference>
<keyword evidence="2" id="KW-0167">Capsid protein</keyword>
<keyword evidence="7" id="KW-0547">Nucleotide-binding</keyword>
<reference evidence="12" key="1">
    <citation type="journal article" date="2024" name="NPJ Biofilms Microbiomes">
        <title>Decoding the RNA viromes in shrew lungs along the eastern coast of China.</title>
        <authorList>
            <person name="Zhang J.T."/>
            <person name="Hu Z.Y."/>
            <person name="Tang F."/>
            <person name="Liu Y.T."/>
            <person name="Tan W.L."/>
            <person name="Ma X.F."/>
            <person name="Zhang Y.F."/>
            <person name="Si G.Q."/>
            <person name="Zhang L."/>
            <person name="Zhang M.Q."/>
            <person name="Peng C."/>
            <person name="Fu B.K."/>
            <person name="Fang L.Q."/>
            <person name="Zhang X.A."/>
            <person name="Liu W."/>
        </authorList>
    </citation>
    <scope>NUCLEOTIDE SEQUENCE</scope>
    <source>
        <strain evidence="12">Ribo_11</strain>
    </source>
</reference>
<dbReference type="InterPro" id="IPR001676">
    <property type="entry name" value="Picornavirus_capsid"/>
</dbReference>
<evidence type="ECO:0000256" key="2">
    <source>
        <dbReference type="ARBA" id="ARBA00022561"/>
    </source>
</evidence>
<dbReference type="Gene3D" id="3.30.70.270">
    <property type="match status" value="1"/>
</dbReference>
<dbReference type="InterPro" id="IPR014872">
    <property type="entry name" value="Dicistrovirus_capsid-polyPr_C"/>
</dbReference>
<keyword evidence="9" id="KW-0693">Viral RNA replication</keyword>
<dbReference type="GO" id="GO:0003968">
    <property type="term" value="F:RNA-directed RNA polymerase activity"/>
    <property type="evidence" value="ECO:0007669"/>
    <property type="project" value="InterPro"/>
</dbReference>
<keyword evidence="5" id="KW-0548">Nucleotidyltransferase</keyword>
<dbReference type="GO" id="GO:0003723">
    <property type="term" value="F:RNA binding"/>
    <property type="evidence" value="ECO:0007669"/>
    <property type="project" value="InterPro"/>
</dbReference>
<dbReference type="Pfam" id="PF00680">
    <property type="entry name" value="RdRP_1"/>
    <property type="match status" value="1"/>
</dbReference>
<keyword evidence="8" id="KW-0946">Virion</keyword>
<dbReference type="SUPFAM" id="SSF52540">
    <property type="entry name" value="P-loop containing nucleoside triphosphate hydrolases"/>
    <property type="match status" value="1"/>
</dbReference>
<dbReference type="InterPro" id="IPR014759">
    <property type="entry name" value="Helicase_SF3_ssRNA_vir"/>
</dbReference>
<evidence type="ECO:0000256" key="1">
    <source>
        <dbReference type="ARBA" id="ARBA00004328"/>
    </source>
</evidence>
<evidence type="ECO:0000256" key="4">
    <source>
        <dbReference type="ARBA" id="ARBA00022679"/>
    </source>
</evidence>
<dbReference type="PROSITE" id="PS51218">
    <property type="entry name" value="SF3_HELICASE_2"/>
    <property type="match status" value="1"/>
</dbReference>
<evidence type="ECO:0000256" key="9">
    <source>
        <dbReference type="ARBA" id="ARBA00022953"/>
    </source>
</evidence>
<organism evidence="12">
    <name type="scientific">Suncus murinus ribovirus 6</name>
    <dbReference type="NCBI Taxonomy" id="3139580"/>
    <lineage>
        <taxon>Viruses</taxon>
        <taxon>Riboviria</taxon>
    </lineage>
</organism>
<dbReference type="GO" id="GO:0006351">
    <property type="term" value="P:DNA-templated transcription"/>
    <property type="evidence" value="ECO:0007669"/>
    <property type="project" value="InterPro"/>
</dbReference>